<proteinExistence type="predicted"/>
<evidence type="ECO:0000259" key="2">
    <source>
        <dbReference type="PROSITE" id="PS50983"/>
    </source>
</evidence>
<dbReference type="PROSITE" id="PS50983">
    <property type="entry name" value="FE_B12_PBP"/>
    <property type="match status" value="1"/>
</dbReference>
<dbReference type="EMBL" id="SZVO01000001">
    <property type="protein sequence ID" value="TKT94182.1"/>
    <property type="molecule type" value="Genomic_DNA"/>
</dbReference>
<evidence type="ECO:0000256" key="1">
    <source>
        <dbReference type="SAM" id="Phobius"/>
    </source>
</evidence>
<comment type="caution">
    <text evidence="3">The sequence shown here is derived from an EMBL/GenBank/DDBJ whole genome shotgun (WGS) entry which is preliminary data.</text>
</comment>
<keyword evidence="1" id="KW-0812">Transmembrane</keyword>
<dbReference type="Proteomes" id="UP000304900">
    <property type="component" value="Unassembled WGS sequence"/>
</dbReference>
<dbReference type="AlphaFoldDB" id="A0A4U6D9I6"/>
<dbReference type="SUPFAM" id="SSF53807">
    <property type="entry name" value="Helical backbone' metal receptor"/>
    <property type="match status" value="1"/>
</dbReference>
<protein>
    <submittedName>
        <fullName evidence="3">ABC transporter substrate-binding protein</fullName>
    </submittedName>
</protein>
<keyword evidence="1" id="KW-1133">Transmembrane helix</keyword>
<dbReference type="Gene3D" id="3.40.50.1980">
    <property type="entry name" value="Nitrogenase molybdenum iron protein domain"/>
    <property type="match status" value="2"/>
</dbReference>
<evidence type="ECO:0000313" key="4">
    <source>
        <dbReference type="Proteomes" id="UP000304900"/>
    </source>
</evidence>
<reference evidence="3 4" key="1">
    <citation type="submission" date="2019-05" db="EMBL/GenBank/DDBJ databases">
        <title>Dyadobacter AR-3-8 sp. nov., isolated from arctic soil.</title>
        <authorList>
            <person name="Chaudhary D.K."/>
        </authorList>
    </citation>
    <scope>NUCLEOTIDE SEQUENCE [LARGE SCALE GENOMIC DNA]</scope>
    <source>
        <strain evidence="3 4">AR-3-8</strain>
    </source>
</reference>
<dbReference type="InterPro" id="IPR002491">
    <property type="entry name" value="ABC_transptr_periplasmic_BD"/>
</dbReference>
<dbReference type="Pfam" id="PF01497">
    <property type="entry name" value="Peripla_BP_2"/>
    <property type="match status" value="1"/>
</dbReference>
<dbReference type="PANTHER" id="PTHR30535">
    <property type="entry name" value="VITAMIN B12-BINDING PROTEIN"/>
    <property type="match status" value="1"/>
</dbReference>
<dbReference type="RefSeq" id="WP_137338471.1">
    <property type="nucleotide sequence ID" value="NZ_BSQH01000001.1"/>
</dbReference>
<dbReference type="OrthoDB" id="9812528at2"/>
<gene>
    <name evidence="3" type="ORF">FDK13_02930</name>
</gene>
<sequence length="413" mass="46550">MTQKQKTSFLEVRNDFARIPNFITAAQFVALFFIPLLFLAGCGTSSNLTESAETASSGKDYFSEKIQIHHAKGFTIEYHDNYKVINILSPFEKSTDTAKYVLLQRGTKKPKGYPNSQFIEIPIRSLVAMSSMHVGLVGLLGEEKIVTGLGNLKYVSNPEIIKQIEAGKIAEVGKDQGLNEEKLITMHPDLIMTTGSPVSKMERYTTLNAAGIPVLINSEWVETTPLGRAEWVKLLAALLNREDFVNKKFAKMEEEYRRLAVLSQKVKAKPSIITGMNSKDSWFVPNGNSYMAQFFRDAGADYHWNNTKATGSLALNFEAVYPIALTADYWLNVGISNYDNKKEILAKDPRYTDFKAYKSGQIYSYNKRVNSRGSNDYWESGAVNPQIVLSDLIKILHPELLPEYELVYYKQVN</sequence>
<keyword evidence="1" id="KW-0472">Membrane</keyword>
<name>A0A4U6D9I6_9BACT</name>
<dbReference type="GO" id="GO:0071281">
    <property type="term" value="P:cellular response to iron ion"/>
    <property type="evidence" value="ECO:0007669"/>
    <property type="project" value="TreeGrafter"/>
</dbReference>
<organism evidence="3 4">
    <name type="scientific">Dyadobacter frigoris</name>
    <dbReference type="NCBI Taxonomy" id="2576211"/>
    <lineage>
        <taxon>Bacteria</taxon>
        <taxon>Pseudomonadati</taxon>
        <taxon>Bacteroidota</taxon>
        <taxon>Cytophagia</taxon>
        <taxon>Cytophagales</taxon>
        <taxon>Spirosomataceae</taxon>
        <taxon>Dyadobacter</taxon>
    </lineage>
</organism>
<accession>A0A4U6D9I6</accession>
<dbReference type="InterPro" id="IPR050902">
    <property type="entry name" value="ABC_Transporter_SBP"/>
</dbReference>
<evidence type="ECO:0000313" key="3">
    <source>
        <dbReference type="EMBL" id="TKT94182.1"/>
    </source>
</evidence>
<dbReference type="PANTHER" id="PTHR30535:SF34">
    <property type="entry name" value="MOLYBDATE-BINDING PROTEIN MOLA"/>
    <property type="match status" value="1"/>
</dbReference>
<feature type="domain" description="Fe/B12 periplasmic-binding" evidence="2">
    <location>
        <begin position="125"/>
        <end position="400"/>
    </location>
</feature>
<feature type="transmembrane region" description="Helical" evidence="1">
    <location>
        <begin position="21"/>
        <end position="41"/>
    </location>
</feature>
<keyword evidence="4" id="KW-1185">Reference proteome</keyword>